<keyword evidence="2" id="KW-1003">Cell membrane</keyword>
<evidence type="ECO:0000256" key="1">
    <source>
        <dbReference type="ARBA" id="ARBA00004651"/>
    </source>
</evidence>
<dbReference type="RefSeq" id="WP_405336031.1">
    <property type="nucleotide sequence ID" value="NZ_JBANFI010000001.1"/>
</dbReference>
<dbReference type="PANTHER" id="PTHR32089:SF112">
    <property type="entry name" value="LYSOZYME-LIKE PROTEIN-RELATED"/>
    <property type="match status" value="1"/>
</dbReference>
<evidence type="ECO:0000256" key="9">
    <source>
        <dbReference type="PROSITE-ProRule" id="PRU00284"/>
    </source>
</evidence>
<dbReference type="SUPFAM" id="SSF58104">
    <property type="entry name" value="Methyl-accepting chemotaxis protein (MCP) signaling domain"/>
    <property type="match status" value="1"/>
</dbReference>
<dbReference type="CDD" id="cd12914">
    <property type="entry name" value="PDC1_DGC_like"/>
    <property type="match status" value="1"/>
</dbReference>
<evidence type="ECO:0000256" key="10">
    <source>
        <dbReference type="SAM" id="Phobius"/>
    </source>
</evidence>
<dbReference type="CDD" id="cd11386">
    <property type="entry name" value="MCP_signal"/>
    <property type="match status" value="1"/>
</dbReference>
<keyword evidence="5 10" id="KW-1133">Transmembrane helix</keyword>
<feature type="domain" description="Methyl-accepting transducer" evidence="11">
    <location>
        <begin position="369"/>
        <end position="605"/>
    </location>
</feature>
<proteinExistence type="inferred from homology"/>
<dbReference type="PROSITE" id="PS50111">
    <property type="entry name" value="CHEMOTAXIS_TRANSDUC_2"/>
    <property type="match status" value="1"/>
</dbReference>
<dbReference type="InterPro" id="IPR003660">
    <property type="entry name" value="HAMP_dom"/>
</dbReference>
<evidence type="ECO:0000313" key="13">
    <source>
        <dbReference type="EMBL" id="MFK7159537.1"/>
    </source>
</evidence>
<dbReference type="PROSITE" id="PS50885">
    <property type="entry name" value="HAMP"/>
    <property type="match status" value="1"/>
</dbReference>
<keyword evidence="3" id="KW-0145">Chemotaxis</keyword>
<organism evidence="13 14">
    <name type="scientific">Marinospirillum alkalitolerans</name>
    <dbReference type="NCBI Taxonomy" id="3123374"/>
    <lineage>
        <taxon>Bacteria</taxon>
        <taxon>Pseudomonadati</taxon>
        <taxon>Pseudomonadota</taxon>
        <taxon>Gammaproteobacteria</taxon>
        <taxon>Oceanospirillales</taxon>
        <taxon>Oceanospirillaceae</taxon>
        <taxon>Marinospirillum</taxon>
    </lineage>
</organism>
<dbReference type="Pfam" id="PF02743">
    <property type="entry name" value="dCache_1"/>
    <property type="match status" value="1"/>
</dbReference>
<evidence type="ECO:0000256" key="3">
    <source>
        <dbReference type="ARBA" id="ARBA00022500"/>
    </source>
</evidence>
<dbReference type="SMART" id="SM00304">
    <property type="entry name" value="HAMP"/>
    <property type="match status" value="2"/>
</dbReference>
<evidence type="ECO:0000256" key="4">
    <source>
        <dbReference type="ARBA" id="ARBA00022692"/>
    </source>
</evidence>
<comment type="caution">
    <text evidence="13">The sequence shown here is derived from an EMBL/GenBank/DDBJ whole genome shotgun (WGS) entry which is preliminary data.</text>
</comment>
<gene>
    <name evidence="13" type="ORF">V6U78_00610</name>
</gene>
<dbReference type="Gene3D" id="1.10.287.950">
    <property type="entry name" value="Methyl-accepting chemotaxis protein"/>
    <property type="match status" value="1"/>
</dbReference>
<name>A0ABW8PW02_9GAMM</name>
<feature type="transmembrane region" description="Helical" evidence="10">
    <location>
        <begin position="286"/>
        <end position="309"/>
    </location>
</feature>
<protein>
    <submittedName>
        <fullName evidence="13">Methyl-accepting chemotaxis protein</fullName>
    </submittedName>
</protein>
<keyword evidence="4 10" id="KW-0812">Transmembrane</keyword>
<evidence type="ECO:0000256" key="8">
    <source>
        <dbReference type="ARBA" id="ARBA00029447"/>
    </source>
</evidence>
<evidence type="ECO:0000313" key="14">
    <source>
        <dbReference type="Proteomes" id="UP001621714"/>
    </source>
</evidence>
<dbReference type="EMBL" id="JBANFI010000001">
    <property type="protein sequence ID" value="MFK7159537.1"/>
    <property type="molecule type" value="Genomic_DNA"/>
</dbReference>
<dbReference type="CDD" id="cd06225">
    <property type="entry name" value="HAMP"/>
    <property type="match status" value="1"/>
</dbReference>
<dbReference type="Proteomes" id="UP001621714">
    <property type="component" value="Unassembled WGS sequence"/>
</dbReference>
<comment type="subcellular location">
    <subcellularLocation>
        <location evidence="1">Cell membrane</location>
        <topology evidence="1">Multi-pass membrane protein</topology>
    </subcellularLocation>
</comment>
<dbReference type="SMART" id="SM00283">
    <property type="entry name" value="MA"/>
    <property type="match status" value="1"/>
</dbReference>
<dbReference type="InterPro" id="IPR033479">
    <property type="entry name" value="dCache_1"/>
</dbReference>
<keyword evidence="6 10" id="KW-0472">Membrane</keyword>
<dbReference type="CDD" id="cd12912">
    <property type="entry name" value="PDC2_MCP_like"/>
    <property type="match status" value="1"/>
</dbReference>
<evidence type="ECO:0000256" key="5">
    <source>
        <dbReference type="ARBA" id="ARBA00022989"/>
    </source>
</evidence>
<evidence type="ECO:0000256" key="2">
    <source>
        <dbReference type="ARBA" id="ARBA00022475"/>
    </source>
</evidence>
<reference evidence="13 14" key="1">
    <citation type="submission" date="2024-02" db="EMBL/GenBank/DDBJ databases">
        <title>Marinospirillum sp. MEB 164 isolated from Lonar lake sediment.</title>
        <authorList>
            <person name="Joshi A."/>
            <person name="Thite S."/>
        </authorList>
    </citation>
    <scope>NUCLEOTIDE SEQUENCE [LARGE SCALE GENOMIC DNA]</scope>
    <source>
        <strain evidence="13 14">MEB164</strain>
    </source>
</reference>
<dbReference type="PANTHER" id="PTHR32089">
    <property type="entry name" value="METHYL-ACCEPTING CHEMOTAXIS PROTEIN MCPB"/>
    <property type="match status" value="1"/>
</dbReference>
<keyword evidence="14" id="KW-1185">Reference proteome</keyword>
<evidence type="ECO:0000259" key="11">
    <source>
        <dbReference type="PROSITE" id="PS50111"/>
    </source>
</evidence>
<feature type="domain" description="HAMP" evidence="12">
    <location>
        <begin position="310"/>
        <end position="364"/>
    </location>
</feature>
<dbReference type="Gene3D" id="3.30.450.20">
    <property type="entry name" value="PAS domain"/>
    <property type="match status" value="1"/>
</dbReference>
<dbReference type="InterPro" id="IPR004089">
    <property type="entry name" value="MCPsignal_dom"/>
</dbReference>
<evidence type="ECO:0000259" key="12">
    <source>
        <dbReference type="PROSITE" id="PS50885"/>
    </source>
</evidence>
<accession>A0ABW8PW02</accession>
<comment type="similarity">
    <text evidence="8">Belongs to the methyl-accepting chemotaxis (MCP) protein family.</text>
</comment>
<dbReference type="Pfam" id="PF00015">
    <property type="entry name" value="MCPsignal"/>
    <property type="match status" value="1"/>
</dbReference>
<sequence length="641" mass="69073">MLAQLSMKQRLLLTILLPLLIGFLLLGTLVTQQLNSSVPQMIEDGSRRQVEARGAEVGRWVEGYRMWLRALASAQELQQASSLNEIESWLAHQQAGDAAVESLFFANRQGDAVIHNGHYASIASREYFQDIVVRGRYDRVLTNPIISLATQQPVAVIAEVVRNAQGERIGMMGISLSMEELSNIVGSLAMGQGSYGWVVDGSGMLVAHPTPAARMQINVTDADRQGYQGLDAHGRRMIRGESGMGSILNLQGEPMTMIWHPIPQTPNWSIGVSVPSDTFTATTRALLTKIVLVILAVLLILMLVIALVAQQQVKPIQRMVARMKDIAEGDADLTQQLPVTSRDELGQLADAFNQFIASIRQLVSDITHTAHELTLNAEKVEAASQSMGHDMQHQQGEVDQIAAAMNELVATVEEVARHAQDASLAAQQGGEETTTGSTRVQTVVSSIQQQAAIITETAAEVEKLQESGEQIGQVMDVIRAIAEQTNLLALNAAIEAARAGEAGRGFAVVADEVRTLAARTHESTEQIQATVDQLRNRITVAVNAMRSSNERSAKTADDAQAAGDALASITDAINNIEGMNIQIASATEQQSATVDELNRNLERIVELSGATGLAASDVASSGAELNQVAQQLQNLVKRFKV</sequence>
<evidence type="ECO:0000256" key="7">
    <source>
        <dbReference type="ARBA" id="ARBA00023224"/>
    </source>
</evidence>
<dbReference type="Pfam" id="PF00672">
    <property type="entry name" value="HAMP"/>
    <property type="match status" value="1"/>
</dbReference>
<evidence type="ECO:0000256" key="6">
    <source>
        <dbReference type="ARBA" id="ARBA00023136"/>
    </source>
</evidence>
<keyword evidence="7 9" id="KW-0807">Transducer</keyword>